<dbReference type="AlphaFoldDB" id="A0A127A3G7"/>
<dbReference type="EC" id="5.99.-.-" evidence="4"/>
<comment type="catalytic activity">
    <reaction evidence="4">
        <text>peroxynitrite = nitrate</text>
        <dbReference type="Rhea" id="RHEA:63116"/>
        <dbReference type="ChEBI" id="CHEBI:17632"/>
        <dbReference type="ChEBI" id="CHEBI:25941"/>
    </reaction>
</comment>
<dbReference type="KEGG" id="satk:SA2016_3062"/>
<comment type="cofactor">
    <cofactor evidence="4">
        <name>heme b</name>
        <dbReference type="ChEBI" id="CHEBI:60344"/>
    </cofactor>
    <text evidence="4">Binds 1 heme b group per subunit, that coordinates a highly solvent-exposed Fe(III) atom.</text>
</comment>
<protein>
    <recommendedName>
        <fullName evidence="4">Peroxynitrite isomerase</fullName>
        <ecNumber evidence="4">5.99.-.-</ecNumber>
    </recommendedName>
    <alternativeName>
        <fullName evidence="4">Ferric nitrobindin</fullName>
        <shortName evidence="4">Nb(III)</shortName>
    </alternativeName>
</protein>
<organism evidence="6 7">
    <name type="scientific">Sinomonas atrocyanea</name>
    <dbReference type="NCBI Taxonomy" id="37927"/>
    <lineage>
        <taxon>Bacteria</taxon>
        <taxon>Bacillati</taxon>
        <taxon>Actinomycetota</taxon>
        <taxon>Actinomycetes</taxon>
        <taxon>Micrococcales</taxon>
        <taxon>Micrococcaceae</taxon>
        <taxon>Sinomonas</taxon>
    </lineage>
</organism>
<keyword evidence="3 4" id="KW-0413">Isomerase</keyword>
<dbReference type="PATRIC" id="fig|37927.3.peg.3143"/>
<dbReference type="PANTHER" id="PTHR15854">
    <property type="entry name" value="THAP4 PROTEIN"/>
    <property type="match status" value="1"/>
</dbReference>
<dbReference type="EMBL" id="CP014518">
    <property type="protein sequence ID" value="AMM33727.1"/>
    <property type="molecule type" value="Genomic_DNA"/>
</dbReference>
<dbReference type="RefSeq" id="WP_066499639.1">
    <property type="nucleotide sequence ID" value="NZ_BJMO01000089.1"/>
</dbReference>
<feature type="domain" description="THAP4-like heme-binding" evidence="5">
    <location>
        <begin position="12"/>
        <end position="197"/>
    </location>
</feature>
<dbReference type="Gene3D" id="2.40.128.20">
    <property type="match status" value="1"/>
</dbReference>
<sequence length="209" mass="22792">MPIEIPSGLTPELVPLSWLIGEWEGRGRLGAGEGDDEHFVQHVVFAHSGFPYLKYTAESWLADEDGKRIRPLATEVGYWQLDRPVQDADGGPGLTPPDIVPAYTSADEVESLRNSSDGFDITVTIVHPGSIAELYYGQIRGPQIQLSTDAVLRGAHARDYKAATRIFGLVNSDLFWRWDVAAGGEPLAPHASAILHRVSPPESGRVPTE</sequence>
<keyword evidence="4" id="KW-0479">Metal-binding</keyword>
<dbReference type="InterPro" id="IPR014878">
    <property type="entry name" value="THAP4-like_heme-bd"/>
</dbReference>
<dbReference type="HAMAP" id="MF_01297">
    <property type="entry name" value="nitrobindin"/>
    <property type="match status" value="1"/>
</dbReference>
<evidence type="ECO:0000313" key="6">
    <source>
        <dbReference type="EMBL" id="AMM33727.1"/>
    </source>
</evidence>
<keyword evidence="7" id="KW-1185">Reference proteome</keyword>
<dbReference type="InterPro" id="IPR045165">
    <property type="entry name" value="Nitrobindin"/>
</dbReference>
<comment type="similarity">
    <text evidence="4">Belongs to the nitrobindin family.</text>
</comment>
<feature type="binding site" description="axial binding residue" evidence="4">
    <location>
        <position position="190"/>
    </location>
    <ligand>
        <name>heme b</name>
        <dbReference type="ChEBI" id="CHEBI:60344"/>
    </ligand>
    <ligandPart>
        <name>Fe</name>
        <dbReference type="ChEBI" id="CHEBI:18248"/>
    </ligandPart>
</feature>
<name>A0A127A3G7_9MICC</name>
<keyword evidence="2 4" id="KW-0408">Iron</keyword>
<gene>
    <name evidence="6" type="ORF">SA2016_3062</name>
</gene>
<proteinExistence type="inferred from homology"/>
<feature type="short sequence motif" description="GXWXGXG" evidence="4">
    <location>
        <begin position="21"/>
        <end position="27"/>
    </location>
</feature>
<reference evidence="6 7" key="1">
    <citation type="submission" date="2016-02" db="EMBL/GenBank/DDBJ databases">
        <title>Complete genome of Sinomonas atrocyanea KCTC 3377.</title>
        <authorList>
            <person name="Kim K.M."/>
        </authorList>
    </citation>
    <scope>NUCLEOTIDE SEQUENCE [LARGE SCALE GENOMIC DNA]</scope>
    <source>
        <strain evidence="6 7">KCTC 3377</strain>
    </source>
</reference>
<keyword evidence="1 4" id="KW-0349">Heme</keyword>
<dbReference type="GO" id="GO:0020037">
    <property type="term" value="F:heme binding"/>
    <property type="evidence" value="ECO:0007669"/>
    <property type="project" value="UniProtKB-UniRule"/>
</dbReference>
<accession>A0A127A3G7</accession>
<dbReference type="InterPro" id="IPR022939">
    <property type="entry name" value="Nb(III)_bact/plant"/>
</dbReference>
<dbReference type="OrthoDB" id="4804006at2"/>
<dbReference type="PANTHER" id="PTHR15854:SF4">
    <property type="entry name" value="PEROXYNITRITE ISOMERASE THAP4"/>
    <property type="match status" value="1"/>
</dbReference>
<dbReference type="GO" id="GO:0046872">
    <property type="term" value="F:metal ion binding"/>
    <property type="evidence" value="ECO:0007669"/>
    <property type="project" value="UniProtKB-KW"/>
</dbReference>
<dbReference type="InterPro" id="IPR012674">
    <property type="entry name" value="Calycin"/>
</dbReference>
<dbReference type="SUPFAM" id="SSF50814">
    <property type="entry name" value="Lipocalins"/>
    <property type="match status" value="1"/>
</dbReference>
<dbReference type="Pfam" id="PF08768">
    <property type="entry name" value="THAP4_heme-bd"/>
    <property type="match status" value="1"/>
</dbReference>
<dbReference type="GO" id="GO:0062213">
    <property type="term" value="F:peroxynitrite isomerase activity"/>
    <property type="evidence" value="ECO:0007669"/>
    <property type="project" value="UniProtKB-UniRule"/>
</dbReference>
<comment type="caution">
    <text evidence="4">Lacks conserved residue(s) required for the propagation of feature annotation.</text>
</comment>
<evidence type="ECO:0000256" key="4">
    <source>
        <dbReference type="HAMAP-Rule" id="MF_01297"/>
    </source>
</evidence>
<dbReference type="STRING" id="37927.SA2016_3062"/>
<dbReference type="Proteomes" id="UP000070134">
    <property type="component" value="Chromosome"/>
</dbReference>
<evidence type="ECO:0000313" key="7">
    <source>
        <dbReference type="Proteomes" id="UP000070134"/>
    </source>
</evidence>
<evidence type="ECO:0000256" key="1">
    <source>
        <dbReference type="ARBA" id="ARBA00022617"/>
    </source>
</evidence>
<dbReference type="CDD" id="cd07828">
    <property type="entry name" value="lipocalin_heme-bd-THAP4-like"/>
    <property type="match status" value="1"/>
</dbReference>
<evidence type="ECO:0000256" key="3">
    <source>
        <dbReference type="ARBA" id="ARBA00023235"/>
    </source>
</evidence>
<comment type="domain">
    <text evidence="4">Forms a 10-stranded antiparallel beta-barrel structure able to accommodate a hydrophobic ligand in its interior. In fact, this fold hosts the heme group, which is located in a wide surface cleft.</text>
</comment>
<comment type="function">
    <text evidence="4">Heme-binding protein able to scavenge peroxynitrite and to protect free L-tyrosine against peroxynitrite-mediated nitration, by acting as a peroxynitrite isomerase that converts peroxynitrite to nitrate. Therefore, this protein likely plays a role in peroxynitrite sensing and in the detoxification of reactive nitrogen and oxygen species (RNS and ROS, respectively). Is able to bind nitric oxide (NO) in vitro, but may act as a sensor of peroxynitrite levels in vivo.</text>
</comment>
<comment type="pathway">
    <text evidence="4">Nitrogen metabolism.</text>
</comment>
<evidence type="ECO:0000259" key="5">
    <source>
        <dbReference type="Pfam" id="PF08768"/>
    </source>
</evidence>
<evidence type="ECO:0000256" key="2">
    <source>
        <dbReference type="ARBA" id="ARBA00023004"/>
    </source>
</evidence>